<dbReference type="PIRSF" id="PIRSF015601">
    <property type="entry name" value="MTase_slr0722"/>
    <property type="match status" value="1"/>
</dbReference>
<evidence type="ECO:0000256" key="6">
    <source>
        <dbReference type="ARBA" id="ARBA00022552"/>
    </source>
</evidence>
<dbReference type="Gene3D" id="2.40.240.20">
    <property type="entry name" value="Hypothetical PUA domain-like, domain 1"/>
    <property type="match status" value="1"/>
</dbReference>
<evidence type="ECO:0000256" key="8">
    <source>
        <dbReference type="ARBA" id="ARBA00022679"/>
    </source>
</evidence>
<dbReference type="Gene3D" id="3.40.1280.10">
    <property type="match status" value="1"/>
</dbReference>
<evidence type="ECO:0000256" key="5">
    <source>
        <dbReference type="ARBA" id="ARBA00022490"/>
    </source>
</evidence>
<dbReference type="RefSeq" id="WP_093072350.1">
    <property type="nucleotide sequence ID" value="NZ_FOGV01000006.1"/>
</dbReference>
<comment type="similarity">
    <text evidence="2 12">Belongs to the RNA methyltransferase RsmE family.</text>
</comment>
<dbReference type="Pfam" id="PF04452">
    <property type="entry name" value="Methyltrans_RNA"/>
    <property type="match status" value="1"/>
</dbReference>
<dbReference type="Proteomes" id="UP000199318">
    <property type="component" value="Unassembled WGS sequence"/>
</dbReference>
<evidence type="ECO:0000256" key="12">
    <source>
        <dbReference type="PIRNR" id="PIRNR015601"/>
    </source>
</evidence>
<dbReference type="NCBIfam" id="NF008691">
    <property type="entry name" value="PRK11713.1-4"/>
    <property type="match status" value="1"/>
</dbReference>
<dbReference type="EC" id="2.1.1.193" evidence="3 12"/>
<dbReference type="GO" id="GO:0005737">
    <property type="term" value="C:cytoplasm"/>
    <property type="evidence" value="ECO:0007669"/>
    <property type="project" value="UniProtKB-SubCell"/>
</dbReference>
<comment type="caution">
    <text evidence="15">The sequence shown here is derived from an EMBL/GenBank/DDBJ whole genome shotgun (WGS) entry which is preliminary data.</text>
</comment>
<dbReference type="NCBIfam" id="TIGR00046">
    <property type="entry name" value="RsmE family RNA methyltransferase"/>
    <property type="match status" value="1"/>
</dbReference>
<dbReference type="PANTHER" id="PTHR30027:SF3">
    <property type="entry name" value="16S RRNA (URACIL(1498)-N(3))-METHYLTRANSFERASE"/>
    <property type="match status" value="1"/>
</dbReference>
<dbReference type="AlphaFoldDB" id="A0A1H9S5K5"/>
<keyword evidence="5 12" id="KW-0963">Cytoplasm</keyword>
<feature type="domain" description="Ribosomal RNA small subunit methyltransferase E methyltransferase" evidence="13">
    <location>
        <begin position="73"/>
        <end position="242"/>
    </location>
</feature>
<dbReference type="STRING" id="1464123.SAMN05444126_10656"/>
<keyword evidence="6 12" id="KW-0698">rRNA processing</keyword>
<evidence type="ECO:0000256" key="9">
    <source>
        <dbReference type="ARBA" id="ARBA00022691"/>
    </source>
</evidence>
<comment type="catalytic activity">
    <reaction evidence="11 12">
        <text>uridine(1498) in 16S rRNA + S-adenosyl-L-methionine = N(3)-methyluridine(1498) in 16S rRNA + S-adenosyl-L-homocysteine + H(+)</text>
        <dbReference type="Rhea" id="RHEA:42920"/>
        <dbReference type="Rhea" id="RHEA-COMP:10283"/>
        <dbReference type="Rhea" id="RHEA-COMP:10284"/>
        <dbReference type="ChEBI" id="CHEBI:15378"/>
        <dbReference type="ChEBI" id="CHEBI:57856"/>
        <dbReference type="ChEBI" id="CHEBI:59789"/>
        <dbReference type="ChEBI" id="CHEBI:65315"/>
        <dbReference type="ChEBI" id="CHEBI:74502"/>
        <dbReference type="EC" id="2.1.1.193"/>
    </reaction>
</comment>
<dbReference type="OrthoDB" id="9815641at2"/>
<comment type="function">
    <text evidence="10 12">Specifically methylates the N3 position of the uracil ring of uridine 1498 (m3U1498) in 16S rRNA. Acts on the fully assembled 30S ribosomal subunit.</text>
</comment>
<dbReference type="InterPro" id="IPR046886">
    <property type="entry name" value="RsmE_MTase_dom"/>
</dbReference>
<evidence type="ECO:0000313" key="15">
    <source>
        <dbReference type="EMBL" id="SER80336.1"/>
    </source>
</evidence>
<feature type="domain" description="Ribosomal RNA small subunit methyltransferase E PUA-like" evidence="14">
    <location>
        <begin position="19"/>
        <end position="62"/>
    </location>
</feature>
<dbReference type="SUPFAM" id="SSF88697">
    <property type="entry name" value="PUA domain-like"/>
    <property type="match status" value="1"/>
</dbReference>
<dbReference type="CDD" id="cd18084">
    <property type="entry name" value="RsmE-like"/>
    <property type="match status" value="1"/>
</dbReference>
<evidence type="ECO:0000256" key="10">
    <source>
        <dbReference type="ARBA" id="ARBA00025699"/>
    </source>
</evidence>
<name>A0A1H9S5K5_9BACI</name>
<dbReference type="InterPro" id="IPR046887">
    <property type="entry name" value="RsmE_PUA-like"/>
</dbReference>
<keyword evidence="7 12" id="KW-0489">Methyltransferase</keyword>
<comment type="subcellular location">
    <subcellularLocation>
        <location evidence="1 12">Cytoplasm</location>
    </subcellularLocation>
</comment>
<keyword evidence="16" id="KW-1185">Reference proteome</keyword>
<evidence type="ECO:0000256" key="1">
    <source>
        <dbReference type="ARBA" id="ARBA00004496"/>
    </source>
</evidence>
<evidence type="ECO:0000256" key="11">
    <source>
        <dbReference type="ARBA" id="ARBA00047944"/>
    </source>
</evidence>
<evidence type="ECO:0000259" key="13">
    <source>
        <dbReference type="Pfam" id="PF04452"/>
    </source>
</evidence>
<accession>A0A1H9S5K5</accession>
<dbReference type="PANTHER" id="PTHR30027">
    <property type="entry name" value="RIBOSOMAL RNA SMALL SUBUNIT METHYLTRANSFERASE E"/>
    <property type="match status" value="1"/>
</dbReference>
<dbReference type="GO" id="GO:0070042">
    <property type="term" value="F:rRNA (uridine-N3-)-methyltransferase activity"/>
    <property type="evidence" value="ECO:0007669"/>
    <property type="project" value="TreeGrafter"/>
</dbReference>
<dbReference type="GO" id="GO:0070475">
    <property type="term" value="P:rRNA base methylation"/>
    <property type="evidence" value="ECO:0007669"/>
    <property type="project" value="TreeGrafter"/>
</dbReference>
<keyword evidence="9 12" id="KW-0949">S-adenosyl-L-methionine</keyword>
<evidence type="ECO:0000313" key="16">
    <source>
        <dbReference type="Proteomes" id="UP000199318"/>
    </source>
</evidence>
<gene>
    <name evidence="15" type="ORF">SAMN05444126_10656</name>
</gene>
<dbReference type="EMBL" id="FOGV01000006">
    <property type="protein sequence ID" value="SER80336.1"/>
    <property type="molecule type" value="Genomic_DNA"/>
</dbReference>
<dbReference type="InterPro" id="IPR029028">
    <property type="entry name" value="Alpha/beta_knot_MTases"/>
</dbReference>
<dbReference type="InterPro" id="IPR006700">
    <property type="entry name" value="RsmE"/>
</dbReference>
<evidence type="ECO:0000256" key="2">
    <source>
        <dbReference type="ARBA" id="ARBA00005528"/>
    </source>
</evidence>
<dbReference type="SUPFAM" id="SSF75217">
    <property type="entry name" value="alpha/beta knot"/>
    <property type="match status" value="1"/>
</dbReference>
<dbReference type="InterPro" id="IPR029026">
    <property type="entry name" value="tRNA_m1G_MTases_N"/>
</dbReference>
<evidence type="ECO:0000256" key="3">
    <source>
        <dbReference type="ARBA" id="ARBA00012328"/>
    </source>
</evidence>
<dbReference type="InterPro" id="IPR015947">
    <property type="entry name" value="PUA-like_sf"/>
</dbReference>
<protein>
    <recommendedName>
        <fullName evidence="4 12">Ribosomal RNA small subunit methyltransferase E</fullName>
        <ecNumber evidence="3 12">2.1.1.193</ecNumber>
    </recommendedName>
</protein>
<sequence length="250" mass="27616">MQRYFVSQQSLQHGEVTLANDDAHHISRVMRMVEGDKIIVADGSGDAYICSLQSVNQDECKAAVVEKTADQPEMPVNVTVAHGLPKGDKFEQVVKQGTELGAAAFWPFEADRSISRLDQKKAAKKQDRWKKIAKEAAEQSHRNCLPYIHDLVTAAKLSEQFHQYDQVIVAYEESSKAGEMNRFAEVLSKAKAGERILLVIGPEGGLSPQEAQMFSEAGGVLASFGPRILRTETAPLYGLAALSYYFELSR</sequence>
<evidence type="ECO:0000256" key="7">
    <source>
        <dbReference type="ARBA" id="ARBA00022603"/>
    </source>
</evidence>
<evidence type="ECO:0000256" key="4">
    <source>
        <dbReference type="ARBA" id="ARBA00013673"/>
    </source>
</evidence>
<evidence type="ECO:0000259" key="14">
    <source>
        <dbReference type="Pfam" id="PF20260"/>
    </source>
</evidence>
<proteinExistence type="inferred from homology"/>
<reference evidence="16" key="1">
    <citation type="submission" date="2016-10" db="EMBL/GenBank/DDBJ databases">
        <authorList>
            <person name="de Groot N.N."/>
        </authorList>
    </citation>
    <scope>NUCLEOTIDE SEQUENCE [LARGE SCALE GENOMIC DNA]</scope>
    <source>
        <strain evidence="16">10nlg</strain>
    </source>
</reference>
<dbReference type="Pfam" id="PF20260">
    <property type="entry name" value="PUA_4"/>
    <property type="match status" value="1"/>
</dbReference>
<organism evidence="15 16">
    <name type="scientific">Salisediminibacterium halotolerans</name>
    <dbReference type="NCBI Taxonomy" id="517425"/>
    <lineage>
        <taxon>Bacteria</taxon>
        <taxon>Bacillati</taxon>
        <taxon>Bacillota</taxon>
        <taxon>Bacilli</taxon>
        <taxon>Bacillales</taxon>
        <taxon>Bacillaceae</taxon>
        <taxon>Salisediminibacterium</taxon>
    </lineage>
</organism>
<dbReference type="NCBIfam" id="NF008692">
    <property type="entry name" value="PRK11713.1-5"/>
    <property type="match status" value="1"/>
</dbReference>
<keyword evidence="8 12" id="KW-0808">Transferase</keyword>